<dbReference type="CDD" id="cd00067">
    <property type="entry name" value="GAL4"/>
    <property type="match status" value="1"/>
</dbReference>
<dbReference type="GO" id="GO:0003677">
    <property type="term" value="F:DNA binding"/>
    <property type="evidence" value="ECO:0007669"/>
    <property type="project" value="UniProtKB-KW"/>
</dbReference>
<dbReference type="GO" id="GO:0005634">
    <property type="term" value="C:nucleus"/>
    <property type="evidence" value="ECO:0007669"/>
    <property type="project" value="UniProtKB-SubCell"/>
</dbReference>
<sequence>MPRLRAALPATDDGDGESRHVPTSLPNTPSLGNPDPSLGLRPTFSGEWNVDRRARTSSPLVDASGIFQDGHLQNLGEPKLRGSFHEDTSHPKDGRGVLPLVDPAATAAAIQVSEAELATAQLAGPVHPDVVPLFTPVGAIGAHGTPHSHLGRLPDGRLVQLYPPVERASQACELCRRRKAKCSGGMQCDRCKKANKECVYAQVNPTKRFKEERTTDTLTRNSGHGLLAARARGRRRGYGSSRGLRGSKLRPDGSTASASVEYNTDGSSTIPSMSSYNHRSAMPAHLHAASNPSMSSLIDAELAEDANKSAWNRGPGAMLHHAANSQGLPQTASMSPNASASSVSLPLSASPQTGSPWMGYPQHSYGGHAYQMPYPSHNFHGQNALGVQMYAAHPEEAANSGISSSSSSVAPPPSYDEYHRKMHTGSGAVAIEMGQHHNPWLHTQHAHYNAPQPYEYAAHHQAAMGSAPFVDHHSSTDSSRWKRDFISAQDFS</sequence>
<dbReference type="GO" id="GO:0008270">
    <property type="term" value="F:zinc ion binding"/>
    <property type="evidence" value="ECO:0007669"/>
    <property type="project" value="InterPro"/>
</dbReference>
<dbReference type="GO" id="GO:0000981">
    <property type="term" value="F:DNA-binding transcription factor activity, RNA polymerase II-specific"/>
    <property type="evidence" value="ECO:0007669"/>
    <property type="project" value="InterPro"/>
</dbReference>
<name>A0A316W2H5_9BASI</name>
<dbReference type="Gene3D" id="4.10.240.10">
    <property type="entry name" value="Zn(2)-C6 fungal-type DNA-binding domain"/>
    <property type="match status" value="1"/>
</dbReference>
<dbReference type="PANTHER" id="PTHR46910:SF3">
    <property type="entry name" value="HALOTOLERANCE PROTEIN 9-RELATED"/>
    <property type="match status" value="1"/>
</dbReference>
<accession>A0A316W2H5</accession>
<feature type="region of interest" description="Disordered" evidence="5">
    <location>
        <begin position="1"/>
        <end position="45"/>
    </location>
</feature>
<evidence type="ECO:0000256" key="2">
    <source>
        <dbReference type="ARBA" id="ARBA00022723"/>
    </source>
</evidence>
<reference evidence="7 8" key="1">
    <citation type="journal article" date="2018" name="Mol. Biol. Evol.">
        <title>Broad Genomic Sampling Reveals a Smut Pathogenic Ancestry of the Fungal Clade Ustilaginomycotina.</title>
        <authorList>
            <person name="Kijpornyongpan T."/>
            <person name="Mondo S.J."/>
            <person name="Barry K."/>
            <person name="Sandor L."/>
            <person name="Lee J."/>
            <person name="Lipzen A."/>
            <person name="Pangilinan J."/>
            <person name="LaButti K."/>
            <person name="Hainaut M."/>
            <person name="Henrissat B."/>
            <person name="Grigoriev I.V."/>
            <person name="Spatafora J.W."/>
            <person name="Aime M.C."/>
        </authorList>
    </citation>
    <scope>NUCLEOTIDE SEQUENCE [LARGE SCALE GENOMIC DNA]</scope>
    <source>
        <strain evidence="7 8">MCA 4658</strain>
    </source>
</reference>
<dbReference type="Pfam" id="PF00172">
    <property type="entry name" value="Zn_clus"/>
    <property type="match status" value="1"/>
</dbReference>
<comment type="subcellular location">
    <subcellularLocation>
        <location evidence="1">Nucleus</location>
    </subcellularLocation>
</comment>
<evidence type="ECO:0000259" key="6">
    <source>
        <dbReference type="PROSITE" id="PS50048"/>
    </source>
</evidence>
<evidence type="ECO:0000256" key="4">
    <source>
        <dbReference type="ARBA" id="ARBA00023242"/>
    </source>
</evidence>
<evidence type="ECO:0000256" key="5">
    <source>
        <dbReference type="SAM" id="MobiDB-lite"/>
    </source>
</evidence>
<proteinExistence type="predicted"/>
<feature type="compositionally biased region" description="Low complexity" evidence="5">
    <location>
        <begin position="332"/>
        <end position="347"/>
    </location>
</feature>
<keyword evidence="3" id="KW-0238">DNA-binding</keyword>
<organism evidence="7 8">
    <name type="scientific">Ceraceosorus guamensis</name>
    <dbReference type="NCBI Taxonomy" id="1522189"/>
    <lineage>
        <taxon>Eukaryota</taxon>
        <taxon>Fungi</taxon>
        <taxon>Dikarya</taxon>
        <taxon>Basidiomycota</taxon>
        <taxon>Ustilaginomycotina</taxon>
        <taxon>Exobasidiomycetes</taxon>
        <taxon>Ceraceosorales</taxon>
        <taxon>Ceraceosoraceae</taxon>
        <taxon>Ceraceosorus</taxon>
    </lineage>
</organism>
<dbReference type="OrthoDB" id="2399539at2759"/>
<evidence type="ECO:0000256" key="1">
    <source>
        <dbReference type="ARBA" id="ARBA00004123"/>
    </source>
</evidence>
<keyword evidence="8" id="KW-1185">Reference proteome</keyword>
<dbReference type="PROSITE" id="PS00463">
    <property type="entry name" value="ZN2_CY6_FUNGAL_1"/>
    <property type="match status" value="1"/>
</dbReference>
<gene>
    <name evidence="7" type="ORF">IE81DRAFT_329070</name>
</gene>
<dbReference type="STRING" id="1522189.A0A316W2H5"/>
<keyword evidence="4" id="KW-0539">Nucleus</keyword>
<dbReference type="Proteomes" id="UP000245783">
    <property type="component" value="Unassembled WGS sequence"/>
</dbReference>
<dbReference type="PROSITE" id="PS50048">
    <property type="entry name" value="ZN2_CY6_FUNGAL_2"/>
    <property type="match status" value="1"/>
</dbReference>
<dbReference type="InParanoid" id="A0A316W2H5"/>
<evidence type="ECO:0000313" key="8">
    <source>
        <dbReference type="Proteomes" id="UP000245783"/>
    </source>
</evidence>
<dbReference type="EMBL" id="KZ819364">
    <property type="protein sequence ID" value="PWN44097.1"/>
    <property type="molecule type" value="Genomic_DNA"/>
</dbReference>
<dbReference type="AlphaFoldDB" id="A0A316W2H5"/>
<feature type="region of interest" description="Disordered" evidence="5">
    <location>
        <begin position="212"/>
        <end position="276"/>
    </location>
</feature>
<dbReference type="RefSeq" id="XP_025371257.1">
    <property type="nucleotide sequence ID" value="XM_025515124.1"/>
</dbReference>
<evidence type="ECO:0000313" key="7">
    <source>
        <dbReference type="EMBL" id="PWN44097.1"/>
    </source>
</evidence>
<keyword evidence="2" id="KW-0479">Metal-binding</keyword>
<dbReference type="InterPro" id="IPR036864">
    <property type="entry name" value="Zn2-C6_fun-type_DNA-bd_sf"/>
</dbReference>
<protein>
    <recommendedName>
        <fullName evidence="6">Zn(2)-C6 fungal-type domain-containing protein</fullName>
    </recommendedName>
</protein>
<dbReference type="PANTHER" id="PTHR46910">
    <property type="entry name" value="TRANSCRIPTION FACTOR PDR1"/>
    <property type="match status" value="1"/>
</dbReference>
<dbReference type="InterPro" id="IPR001138">
    <property type="entry name" value="Zn2Cys6_DnaBD"/>
</dbReference>
<feature type="compositionally biased region" description="Polar residues" evidence="5">
    <location>
        <begin position="254"/>
        <end position="276"/>
    </location>
</feature>
<feature type="region of interest" description="Disordered" evidence="5">
    <location>
        <begin position="326"/>
        <end position="347"/>
    </location>
</feature>
<dbReference type="SUPFAM" id="SSF57701">
    <property type="entry name" value="Zn2/Cys6 DNA-binding domain"/>
    <property type="match status" value="1"/>
</dbReference>
<dbReference type="InterPro" id="IPR050987">
    <property type="entry name" value="AtrR-like"/>
</dbReference>
<feature type="domain" description="Zn(2)-C6 fungal-type" evidence="6">
    <location>
        <begin position="171"/>
        <end position="200"/>
    </location>
</feature>
<dbReference type="SMART" id="SM00066">
    <property type="entry name" value="GAL4"/>
    <property type="match status" value="1"/>
</dbReference>
<dbReference type="GeneID" id="37036994"/>
<evidence type="ECO:0000256" key="3">
    <source>
        <dbReference type="ARBA" id="ARBA00023125"/>
    </source>
</evidence>